<organism evidence="11 12">
    <name type="scientific">Halocaridina rubra</name>
    <name type="common">Hawaiian red shrimp</name>
    <dbReference type="NCBI Taxonomy" id="373956"/>
    <lineage>
        <taxon>Eukaryota</taxon>
        <taxon>Metazoa</taxon>
        <taxon>Ecdysozoa</taxon>
        <taxon>Arthropoda</taxon>
        <taxon>Crustacea</taxon>
        <taxon>Multicrustacea</taxon>
        <taxon>Malacostraca</taxon>
        <taxon>Eumalacostraca</taxon>
        <taxon>Eucarida</taxon>
        <taxon>Decapoda</taxon>
        <taxon>Pleocyemata</taxon>
        <taxon>Caridea</taxon>
        <taxon>Atyoidea</taxon>
        <taxon>Atyidae</taxon>
        <taxon>Halocaridina</taxon>
    </lineage>
</organism>
<keyword evidence="9" id="KW-0735">Signal-anchor</keyword>
<dbReference type="EC" id="2.8.2.-" evidence="9"/>
<dbReference type="Proteomes" id="UP001381693">
    <property type="component" value="Unassembled WGS sequence"/>
</dbReference>
<reference evidence="11 12" key="1">
    <citation type="submission" date="2023-11" db="EMBL/GenBank/DDBJ databases">
        <title>Halocaridina rubra genome assembly.</title>
        <authorList>
            <person name="Smith C."/>
        </authorList>
    </citation>
    <scope>NUCLEOTIDE SEQUENCE [LARGE SCALE GENOMIC DNA]</scope>
    <source>
        <strain evidence="11">EP-1</strain>
        <tissue evidence="11">Whole</tissue>
    </source>
</reference>
<feature type="transmembrane region" description="Helical" evidence="9">
    <location>
        <begin position="21"/>
        <end position="39"/>
    </location>
</feature>
<keyword evidence="4 9" id="KW-0812">Transmembrane</keyword>
<comment type="similarity">
    <text evidence="2 9">Belongs to the sulfotransferase 2 family.</text>
</comment>
<gene>
    <name evidence="11" type="ORF">SK128_004287</name>
</gene>
<evidence type="ECO:0000256" key="7">
    <source>
        <dbReference type="ARBA" id="ARBA00023136"/>
    </source>
</evidence>
<name>A0AAN8XCA3_HALRR</name>
<dbReference type="GO" id="GO:0008146">
    <property type="term" value="F:sulfotransferase activity"/>
    <property type="evidence" value="ECO:0007669"/>
    <property type="project" value="InterPro"/>
</dbReference>
<dbReference type="GO" id="GO:0016051">
    <property type="term" value="P:carbohydrate biosynthetic process"/>
    <property type="evidence" value="ECO:0007669"/>
    <property type="project" value="InterPro"/>
</dbReference>
<comment type="caution">
    <text evidence="11">The sequence shown here is derived from an EMBL/GenBank/DDBJ whole genome shotgun (WGS) entry which is preliminary data.</text>
</comment>
<dbReference type="PANTHER" id="PTHR12137">
    <property type="entry name" value="CARBOHYDRATE SULFOTRANSFERASE"/>
    <property type="match status" value="1"/>
</dbReference>
<protein>
    <recommendedName>
        <fullName evidence="9">Carbohydrate sulfotransferase</fullName>
        <ecNumber evidence="9">2.8.2.-</ecNumber>
    </recommendedName>
</protein>
<dbReference type="AlphaFoldDB" id="A0AAN8XCA3"/>
<keyword evidence="9" id="KW-0119">Carbohydrate metabolism</keyword>
<keyword evidence="6 9" id="KW-0333">Golgi apparatus</keyword>
<dbReference type="Pfam" id="PF03567">
    <property type="entry name" value="Sulfotransfer_2"/>
    <property type="match status" value="1"/>
</dbReference>
<sequence length="492" mass="57511">MNIKICSWRDFLMNLCKKKTNIVYLFFFFGLFFLLHVYLVHYDKGVGTEVFLGFSSGNSLKLLDMGQNLAHKPNQELQNEEPEVICNQDCAEAFIDHFLFSEDENEDRDFDGNSTTAIPITTSVKKQGLGKGRGSKKKKQKEKEKKIDVDIPEEWENSSNYILPTRKRAQNQNMYKKDLSQNLSSSWTPELARLRQEVFRARSEDISKACEALNKKRGFFHVKRSKLEDNLRWVRKYNFVWCPIFKSASTTWVKNLLLLAGEKYVTDSLHRRVRELYPKPDNPRERNSVLEESMKIIIVRHPLDRLLSAYRDKMLRVRNPNDPFVKLQEKIIKQYTDPLGFKPTSSEGPSEGKSGKNQTYYHPTFSQFLLRVKNDLERFWDKQGNGQVNLHWRPYWITCGPCQVNYDVIAQVETLGPDQEYIIRELGLENVLYNSHTHASNFDPYNGTNEAAHHYFGQVPIGLLKDIIKLYQPDFQLFSYSPDIYIDLTNKT</sequence>
<evidence type="ECO:0000256" key="2">
    <source>
        <dbReference type="ARBA" id="ARBA00006339"/>
    </source>
</evidence>
<dbReference type="EMBL" id="JAXCGZ010007678">
    <property type="protein sequence ID" value="KAK7078753.1"/>
    <property type="molecule type" value="Genomic_DNA"/>
</dbReference>
<feature type="region of interest" description="Disordered" evidence="10">
    <location>
        <begin position="338"/>
        <end position="357"/>
    </location>
</feature>
<evidence type="ECO:0000256" key="3">
    <source>
        <dbReference type="ARBA" id="ARBA00022679"/>
    </source>
</evidence>
<dbReference type="PANTHER" id="PTHR12137:SF54">
    <property type="entry name" value="CARBOHYDRATE SULFOTRANSFERASE"/>
    <property type="match status" value="1"/>
</dbReference>
<evidence type="ECO:0000256" key="10">
    <source>
        <dbReference type="SAM" id="MobiDB-lite"/>
    </source>
</evidence>
<keyword evidence="7 9" id="KW-0472">Membrane</keyword>
<evidence type="ECO:0000313" key="12">
    <source>
        <dbReference type="Proteomes" id="UP001381693"/>
    </source>
</evidence>
<dbReference type="InterPro" id="IPR018011">
    <property type="entry name" value="Carb_sulfotrans_8-10"/>
</dbReference>
<evidence type="ECO:0000256" key="6">
    <source>
        <dbReference type="ARBA" id="ARBA00023034"/>
    </source>
</evidence>
<keyword evidence="3 9" id="KW-0808">Transferase</keyword>
<comment type="subcellular location">
    <subcellularLocation>
        <location evidence="1 9">Golgi apparatus membrane</location>
        <topology evidence="1 9">Single-pass type II membrane protein</topology>
    </subcellularLocation>
</comment>
<keyword evidence="12" id="KW-1185">Reference proteome</keyword>
<evidence type="ECO:0000256" key="4">
    <source>
        <dbReference type="ARBA" id="ARBA00022692"/>
    </source>
</evidence>
<keyword evidence="5 9" id="KW-1133">Transmembrane helix</keyword>
<evidence type="ECO:0000256" key="5">
    <source>
        <dbReference type="ARBA" id="ARBA00022989"/>
    </source>
</evidence>
<evidence type="ECO:0000256" key="9">
    <source>
        <dbReference type="RuleBase" id="RU364020"/>
    </source>
</evidence>
<proteinExistence type="inferred from homology"/>
<accession>A0AAN8XCA3</accession>
<evidence type="ECO:0000256" key="8">
    <source>
        <dbReference type="ARBA" id="ARBA00023180"/>
    </source>
</evidence>
<keyword evidence="8 9" id="KW-0325">Glycoprotein</keyword>
<evidence type="ECO:0000313" key="11">
    <source>
        <dbReference type="EMBL" id="KAK7078753.1"/>
    </source>
</evidence>
<dbReference type="InterPro" id="IPR005331">
    <property type="entry name" value="Sulfotransferase"/>
</dbReference>
<dbReference type="GO" id="GO:0000139">
    <property type="term" value="C:Golgi membrane"/>
    <property type="evidence" value="ECO:0007669"/>
    <property type="project" value="UniProtKB-SubCell"/>
</dbReference>
<evidence type="ECO:0000256" key="1">
    <source>
        <dbReference type="ARBA" id="ARBA00004323"/>
    </source>
</evidence>
<feature type="region of interest" description="Disordered" evidence="10">
    <location>
        <begin position="121"/>
        <end position="145"/>
    </location>
</feature>
<feature type="compositionally biased region" description="Low complexity" evidence="10">
    <location>
        <begin position="345"/>
        <end position="356"/>
    </location>
</feature>